<evidence type="ECO:0000256" key="1">
    <source>
        <dbReference type="ARBA" id="ARBA00004613"/>
    </source>
</evidence>
<feature type="domain" description="Insecticide toxin TcdB middle/N-terminal" evidence="6">
    <location>
        <begin position="702"/>
        <end position="834"/>
    </location>
</feature>
<dbReference type="InterPro" id="IPR028994">
    <property type="entry name" value="Integrin_alpha_N"/>
</dbReference>
<comment type="caution">
    <text evidence="8">The sequence shown here is derived from an EMBL/GenBank/DDBJ whole genome shotgun (WGS) entry which is preliminary data.</text>
</comment>
<dbReference type="PANTHER" id="PTHR32305">
    <property type="match status" value="1"/>
</dbReference>
<evidence type="ECO:0000313" key="9">
    <source>
        <dbReference type="Proteomes" id="UP000029736"/>
    </source>
</evidence>
<evidence type="ECO:0000256" key="5">
    <source>
        <dbReference type="ARBA" id="ARBA00023026"/>
    </source>
</evidence>
<dbReference type="PANTHER" id="PTHR32305:SF15">
    <property type="entry name" value="PROTEIN RHSA-RELATED"/>
    <property type="match status" value="1"/>
</dbReference>
<dbReference type="Pfam" id="PF13517">
    <property type="entry name" value="FG-GAP_3"/>
    <property type="match status" value="2"/>
</dbReference>
<reference evidence="8 9" key="1">
    <citation type="journal article" date="2014" name="Int. J. Syst. Evol. Microbiol.">
        <title>Phaeodactylibacter xiamenensis gen. nov., sp. nov., a member of the family Saprospiraceae isolated from the marine alga Phaeodactylum tricornutum.</title>
        <authorList>
            <person name="Chen Z.Jr."/>
            <person name="Lei X."/>
            <person name="Lai Q."/>
            <person name="Li Y."/>
            <person name="Zhang B."/>
            <person name="Zhang J."/>
            <person name="Zhang H."/>
            <person name="Yang L."/>
            <person name="Zheng W."/>
            <person name="Tian Y."/>
            <person name="Yu Z."/>
            <person name="Xu H.Jr."/>
            <person name="Zheng T."/>
        </authorList>
    </citation>
    <scope>NUCLEOTIDE SEQUENCE [LARGE SCALE GENOMIC DNA]</scope>
    <source>
        <strain evidence="8 9">KD52</strain>
    </source>
</reference>
<dbReference type="InterPro" id="IPR050708">
    <property type="entry name" value="T6SS_VgrG/RHS"/>
</dbReference>
<proteinExistence type="predicted"/>
<dbReference type="Pfam" id="PF03534">
    <property type="entry name" value="SpvB"/>
    <property type="match status" value="1"/>
</dbReference>
<dbReference type="InterPro" id="IPR022045">
    <property type="entry name" value="TcdB_toxin_mid/N"/>
</dbReference>
<dbReference type="NCBIfam" id="TIGR01643">
    <property type="entry name" value="YD_repeat_2x"/>
    <property type="match status" value="4"/>
</dbReference>
<dbReference type="InterPro" id="IPR003284">
    <property type="entry name" value="Sal_SpvB"/>
</dbReference>
<dbReference type="EMBL" id="JPOS01000090">
    <property type="protein sequence ID" value="KGE85503.1"/>
    <property type="molecule type" value="Genomic_DNA"/>
</dbReference>
<keyword evidence="9" id="KW-1185">Reference proteome</keyword>
<organism evidence="8 9">
    <name type="scientific">Phaeodactylibacter xiamenensis</name>
    <dbReference type="NCBI Taxonomy" id="1524460"/>
    <lineage>
        <taxon>Bacteria</taxon>
        <taxon>Pseudomonadati</taxon>
        <taxon>Bacteroidota</taxon>
        <taxon>Saprospiria</taxon>
        <taxon>Saprospirales</taxon>
        <taxon>Haliscomenobacteraceae</taxon>
        <taxon>Phaeodactylibacter</taxon>
    </lineage>
</organism>
<dbReference type="InterPro" id="IPR031325">
    <property type="entry name" value="RHS_repeat"/>
</dbReference>
<dbReference type="Pfam" id="PF25023">
    <property type="entry name" value="TEN_YD-shell"/>
    <property type="match status" value="1"/>
</dbReference>
<dbReference type="Pfam" id="PF05593">
    <property type="entry name" value="RHS_repeat"/>
    <property type="match status" value="2"/>
</dbReference>
<gene>
    <name evidence="8" type="ORF">IX84_28925</name>
</gene>
<dbReference type="GO" id="GO:0005576">
    <property type="term" value="C:extracellular region"/>
    <property type="evidence" value="ECO:0007669"/>
    <property type="project" value="UniProtKB-SubCell"/>
</dbReference>
<dbReference type="InterPro" id="IPR022385">
    <property type="entry name" value="Rhs_assc_core"/>
</dbReference>
<dbReference type="GO" id="GO:0005737">
    <property type="term" value="C:cytoplasm"/>
    <property type="evidence" value="ECO:0007669"/>
    <property type="project" value="InterPro"/>
</dbReference>
<dbReference type="STRING" id="1524460.IX84_28925"/>
<dbReference type="Gene3D" id="2.180.10.10">
    <property type="entry name" value="RHS repeat-associated core"/>
    <property type="match status" value="2"/>
</dbReference>
<evidence type="ECO:0000256" key="2">
    <source>
        <dbReference type="ARBA" id="ARBA00022525"/>
    </source>
</evidence>
<dbReference type="InterPro" id="IPR013517">
    <property type="entry name" value="FG-GAP"/>
</dbReference>
<dbReference type="Pfam" id="PF12256">
    <property type="entry name" value="TcdB_toxin_midN"/>
    <property type="match status" value="1"/>
</dbReference>
<evidence type="ECO:0000313" key="8">
    <source>
        <dbReference type="EMBL" id="KGE85503.1"/>
    </source>
</evidence>
<evidence type="ECO:0000256" key="4">
    <source>
        <dbReference type="ARBA" id="ARBA00022737"/>
    </source>
</evidence>
<keyword evidence="4" id="KW-0677">Repeat</keyword>
<dbReference type="InterPro" id="IPR006530">
    <property type="entry name" value="YD"/>
</dbReference>
<evidence type="ECO:0000256" key="3">
    <source>
        <dbReference type="ARBA" id="ARBA00022729"/>
    </source>
</evidence>
<accession>A0A098S109</accession>
<dbReference type="Gene3D" id="2.130.10.130">
    <property type="entry name" value="Integrin alpha, N-terminal"/>
    <property type="match status" value="1"/>
</dbReference>
<comment type="subcellular location">
    <subcellularLocation>
        <location evidence="1">Secreted</location>
    </subcellularLocation>
</comment>
<keyword evidence="2" id="KW-0964">Secreted</keyword>
<protein>
    <submittedName>
        <fullName evidence="8">Uncharacterized protein</fullName>
    </submittedName>
</protein>
<dbReference type="Proteomes" id="UP000029736">
    <property type="component" value="Unassembled WGS sequence"/>
</dbReference>
<dbReference type="NCBIfam" id="TIGR03696">
    <property type="entry name" value="Rhs_assc_core"/>
    <property type="match status" value="1"/>
</dbReference>
<dbReference type="InterPro" id="IPR056823">
    <property type="entry name" value="TEN-like_YD-shell"/>
</dbReference>
<sequence length="2104" mass="232580">MQQSLSNLLNMKSIWNTLLLLICFINIGNKSTEIEQDYELINNEIAGYTAGQFNVSDAGSAVYSIPITVPPGTAGMQPTLSLSYSSQGGNGLLGKGWHLQGMSVISRSRRTLAQDNQITGVNIDETDTYSLDGERLVLVEGNYGADNSEYRTEQNIHQKIKAYGNVNGSPERFKVWTKAGLVIEYGFTTDSKIEAQGSQNILFWYVSRIFDTMGNYISFSYQEENATGDYRPHRIDYTLNENGNLSATSSIQFIYEDREDKNIKFASGVQMQAKKRLNRIECKHDDEVVRAYHFEYDYSTNTNISLLTKITECGTDGICFSPTTFEWMKENNLGFSNSTSDALLPASLDNDNLTLLTGDWDGDGISDFLTFDPISGNNAFFNNNKSFNFSLPSNAILPANNIKGKIPRVADFNADGFSDLLFYDPNAGDNIWYFNDGQSFSQLSFSDESQLIPKAEFQVVNGTQIIQPYFGDYNGDGLTDVMLYLFSNGRNHFFFNQKQGTATTFTSVNNGQNVISGSQLIGGTDVQLISGDWNADGLMDLLRYQRGNGSNRWFINTGNGVGASFTSYTDQVNSAIAGDANVQIQFGDWNADGLTDLMWFNKNGGATKWFFNSGKFAGSQQAFTQVSHTLNNNLISGTGNSKVLYLFDFNGDGADDILWYNKDNGYNHWFQNDGQCNFNEPLNPAQPSQQGFLNPIDPNQIKEGTNISIGGFSCQGLVDIMWYDKSNGANRWFQSNIEIANYIEKITNGHGLEIELTYKSLLDGSIYTKENTAIYPEYDFQSNLFVISSFSTDNGIGGKSHVSYCYKGAKTNLQGRGFRGFSEVRTIDLGTGITNIKFFDRDFKYLSSPLTRTETRLPNGNILNETDYTNELTEYYGQDGSVKAHFSYTSKTVTRNYELDGTLITTVTNRMSYDDYGNVRYAVVDHGDGHIDSTWNEYTDVIGNWILGRLSRSEVFRKAPQKPITKRVAAFEYHPTTGLLINEITEPDLPIEQRISKHYTYDEFGNITQSTLTYFNGTQLTSRNTYTTFDQHGRFTLSVSNELGHTSTSAYDQKFGNLTASTDANGHTISYEYDEFGRVSRVEYPDGNWTTTQYLKCEGNCPVNAVFYTVSETATSPPAYTYIDILGREIQKSFIGFNGQTTIVKSTYNERGLITGVSDPYFEGSTPVWTTSNYDEIGRTVQTVSPGNLTTTIEYLGLATISTNSLGQTKTLTQNPIGRLASSTDNQGNTITYEYDSQGNMVKITDPLGNETTMTYDLYGNKTSMTDPDLGTYQYHYNTIGELLSQTNQKGEVVLFNYDILGRLIERAEPEGVTSWNYDSQPNGLGMLASTTSPGYYYELIYDDLSRVRHQDRTINGKIHRISNYFDEFGRLLSTHYPNSFSIRNIYNDYGYHSEVRDNITNTLYWKADQVNARGQLTKSTLGNGVISEFSFNNNTSWLEKIKSFGTQGQVQDLSYAYNNLGNLTQRQDNLLNLIESFEYDDLNRLVSSSIPGVANTNLTYDVLGNITYKSDVGQYFYGENGAGPHQLTTIIGDTTLCLPSNTSNYSFTSFDKVNTIFNEKGDWLEIDYGASRERIIQRTFQDSILSATKIYVGGLFEQLITDSLTLDLCYISANGEVVAVRNSNHEGETSTHYWHKDHLGSLQSITGDSGQVIALLSYDAWGKRRSPDGTDIDNNLEFDYDRGYTGHEHLDNFGLINMNGRVYDPVIGRFISPDPFIQDHTDLQNLNRYSYVMNNPLAYTDPSGFFFKKVWRSLKRSFNRISRNGKKAVRSLSKGEIGDALNSLGQAGIDLSLANLKASNVAGQTVFGKETWNQIVVTAASIGVSIVTAPAGPVVSGAASGFTSSSLSVMLAGGSTNDAFHAGLRGAAIGAVTAALTHSIGEAWDHKTTWGNVAQKSIAHGVVQGAATEAQGGKFEHGFLSGSFSSASQIGITYIDDPIVRVASSAVVGGTSAELGGGKFSNGAISGAFVSLYNEEGNLWEKWTGGEDVVNVSFSYTTENFQSNYGISGSISVSDNGSFEASVGNPYFKLCTSGKISGSLPVGPGKVGAHMNIKAGTVGVHGDVGPASVSIDVKPRVIIKGMEGFYNDLERNIEYKIMNGYSF</sequence>
<keyword evidence="3" id="KW-0732">Signal</keyword>
<name>A0A098S109_9BACT</name>
<keyword evidence="5" id="KW-0843">Virulence</keyword>
<feature type="domain" description="Teneurin-like YD-shell" evidence="7">
    <location>
        <begin position="1417"/>
        <end position="1737"/>
    </location>
</feature>
<dbReference type="SUPFAM" id="SSF69318">
    <property type="entry name" value="Integrin alpha N-terminal domain"/>
    <property type="match status" value="1"/>
</dbReference>
<evidence type="ECO:0000259" key="6">
    <source>
        <dbReference type="Pfam" id="PF12256"/>
    </source>
</evidence>
<evidence type="ECO:0000259" key="7">
    <source>
        <dbReference type="Pfam" id="PF25023"/>
    </source>
</evidence>